<protein>
    <submittedName>
        <fullName evidence="2">Uncharacterized protein</fullName>
    </submittedName>
</protein>
<dbReference type="EMBL" id="JAQSDF010000001">
    <property type="protein sequence ID" value="MDI1229678.1"/>
    <property type="molecule type" value="Genomic_DNA"/>
</dbReference>
<feature type="transmembrane region" description="Helical" evidence="1">
    <location>
        <begin position="82"/>
        <end position="99"/>
    </location>
</feature>
<evidence type="ECO:0000313" key="2">
    <source>
        <dbReference type="EMBL" id="MDI1229678.1"/>
    </source>
</evidence>
<keyword evidence="1" id="KW-0812">Transmembrane</keyword>
<dbReference type="AlphaFoldDB" id="A0AA43Q5G0"/>
<proteinExistence type="predicted"/>
<keyword evidence="3" id="KW-1185">Reference proteome</keyword>
<accession>A0AA43Q5G0</accession>
<feature type="transmembrane region" description="Helical" evidence="1">
    <location>
        <begin position="105"/>
        <end position="122"/>
    </location>
</feature>
<dbReference type="Proteomes" id="UP001160519">
    <property type="component" value="Unassembled WGS sequence"/>
</dbReference>
<gene>
    <name evidence="2" type="ORF">PSU93_00830</name>
</gene>
<keyword evidence="1" id="KW-1133">Transmembrane helix</keyword>
<comment type="caution">
    <text evidence="2">The sequence shown here is derived from an EMBL/GenBank/DDBJ whole genome shotgun (WGS) entry which is preliminary data.</text>
</comment>
<feature type="transmembrane region" description="Helical" evidence="1">
    <location>
        <begin position="18"/>
        <end position="36"/>
    </location>
</feature>
<evidence type="ECO:0000256" key="1">
    <source>
        <dbReference type="SAM" id="Phobius"/>
    </source>
</evidence>
<name>A0AA43Q5G0_9GAMM</name>
<reference evidence="2" key="1">
    <citation type="submission" date="2023-01" db="EMBL/GenBank/DDBJ databases">
        <title>Biogeochemical cycle of methane in antarctic sediments.</title>
        <authorList>
            <person name="Roldan D.M."/>
            <person name="Menes R.J."/>
        </authorList>
    </citation>
    <scope>NUCLEOTIDE SEQUENCE [LARGE SCALE GENOMIC DNA]</scope>
    <source>
        <strain evidence="2">K-2018 MAG008</strain>
    </source>
</reference>
<organism evidence="2 3">
    <name type="scientific">Candidatus Methylobacter titanis</name>
    <dbReference type="NCBI Taxonomy" id="3053457"/>
    <lineage>
        <taxon>Bacteria</taxon>
        <taxon>Pseudomonadati</taxon>
        <taxon>Pseudomonadota</taxon>
        <taxon>Gammaproteobacteria</taxon>
        <taxon>Methylococcales</taxon>
        <taxon>Methylococcaceae</taxon>
        <taxon>Methylobacter</taxon>
    </lineage>
</organism>
<feature type="transmembrane region" description="Helical" evidence="1">
    <location>
        <begin position="151"/>
        <end position="169"/>
    </location>
</feature>
<keyword evidence="1" id="KW-0472">Membrane</keyword>
<feature type="transmembrane region" description="Helical" evidence="1">
    <location>
        <begin position="42"/>
        <end position="62"/>
    </location>
</feature>
<evidence type="ECO:0000313" key="3">
    <source>
        <dbReference type="Proteomes" id="UP001160519"/>
    </source>
</evidence>
<sequence length="177" mass="19987">MSEDILITEKRRFHVEEAILVLLLILSLVGIGIMDFSPADGYFYWLILVFVFCLFAMIIGWLQSKHRSDDVWIILREQSIHWATSLLVVGGAFIIHHSGRIAEEDAGLIILLILSLSTMLDGLRVGWRFSLVGLFLGVAAVVSVYTAHFLWVELGIAILIVTATVFWELRMEKKAQS</sequence>